<dbReference type="PANTHER" id="PTHR43130:SF2">
    <property type="entry name" value="DJ-1_PFPI DOMAIN-CONTAINING PROTEIN"/>
    <property type="match status" value="1"/>
</dbReference>
<name>A0A1H6GSC9_MAGFU</name>
<protein>
    <submittedName>
        <fullName evidence="2">Cyclohexyl-isocyanide hydratase</fullName>
    </submittedName>
</protein>
<dbReference type="RefSeq" id="WP_074765003.1">
    <property type="nucleotide sequence ID" value="NZ_FNWO01000001.1"/>
</dbReference>
<dbReference type="EMBL" id="FNWO01000001">
    <property type="protein sequence ID" value="SEH26221.1"/>
    <property type="molecule type" value="Genomic_DNA"/>
</dbReference>
<gene>
    <name evidence="2" type="ORF">SAMN04244559_00421</name>
</gene>
<evidence type="ECO:0000313" key="2">
    <source>
        <dbReference type="EMBL" id="SEH26221.1"/>
    </source>
</evidence>
<evidence type="ECO:0000313" key="3">
    <source>
        <dbReference type="Proteomes" id="UP000182983"/>
    </source>
</evidence>
<sequence length="236" mass="24886">MDAVETAPLVAGFMLFPDQTHLDLAGPWEVLTRLPNCLCLLIAAGPVPVESAGCGLTLFPTATYDVCPPLDLLCVPGGPGHLAAMEDEALLGFLRRRAPECRYVTSVCTGALVLAAAGLLSGYRATTHWLSLERLARFGVEPVADRRVVIDRDRITGSGVTAGIDFGLSLAALLRGDEVARRISLQLEYQPEPPFGGGHPSSADPALVEAIRADAAPYLAAMKEIDARASLRLASG</sequence>
<keyword evidence="3" id="KW-1185">Reference proteome</keyword>
<dbReference type="Proteomes" id="UP000182983">
    <property type="component" value="Unassembled WGS sequence"/>
</dbReference>
<dbReference type="InterPro" id="IPR029062">
    <property type="entry name" value="Class_I_gatase-like"/>
</dbReference>
<dbReference type="SUPFAM" id="SSF52317">
    <property type="entry name" value="Class I glutamine amidotransferase-like"/>
    <property type="match status" value="1"/>
</dbReference>
<proteinExistence type="predicted"/>
<dbReference type="Gene3D" id="3.40.50.880">
    <property type="match status" value="1"/>
</dbReference>
<dbReference type="InterPro" id="IPR002818">
    <property type="entry name" value="DJ-1/PfpI"/>
</dbReference>
<feature type="domain" description="DJ-1/PfpI" evidence="1">
    <location>
        <begin position="13"/>
        <end position="171"/>
    </location>
</feature>
<organism evidence="2 3">
    <name type="scientific">Magnetospirillum fulvum</name>
    <name type="common">Rhodospirillum fulvum</name>
    <dbReference type="NCBI Taxonomy" id="1082"/>
    <lineage>
        <taxon>Bacteria</taxon>
        <taxon>Pseudomonadati</taxon>
        <taxon>Pseudomonadota</taxon>
        <taxon>Alphaproteobacteria</taxon>
        <taxon>Rhodospirillales</taxon>
        <taxon>Rhodospirillaceae</taxon>
        <taxon>Magnetospirillum</taxon>
    </lineage>
</organism>
<dbReference type="Pfam" id="PF01965">
    <property type="entry name" value="DJ-1_PfpI"/>
    <property type="match status" value="1"/>
</dbReference>
<dbReference type="OrthoDB" id="186587at2"/>
<reference evidence="3" key="1">
    <citation type="submission" date="2016-10" db="EMBL/GenBank/DDBJ databases">
        <authorList>
            <person name="Varghese N."/>
            <person name="Submissions S."/>
        </authorList>
    </citation>
    <scope>NUCLEOTIDE SEQUENCE [LARGE SCALE GENOMIC DNA]</scope>
    <source>
        <strain evidence="3">DSM 13234</strain>
    </source>
</reference>
<dbReference type="PANTHER" id="PTHR43130">
    <property type="entry name" value="ARAC-FAMILY TRANSCRIPTIONAL REGULATOR"/>
    <property type="match status" value="1"/>
</dbReference>
<dbReference type="InterPro" id="IPR052158">
    <property type="entry name" value="INH-QAR"/>
</dbReference>
<dbReference type="GO" id="GO:0006355">
    <property type="term" value="P:regulation of DNA-templated transcription"/>
    <property type="evidence" value="ECO:0007669"/>
    <property type="project" value="TreeGrafter"/>
</dbReference>
<dbReference type="CDD" id="cd03139">
    <property type="entry name" value="GATase1_PfpI_2"/>
    <property type="match status" value="1"/>
</dbReference>
<dbReference type="AlphaFoldDB" id="A0A1H6GSC9"/>
<accession>A0A1H6GSC9</accession>
<evidence type="ECO:0000259" key="1">
    <source>
        <dbReference type="Pfam" id="PF01965"/>
    </source>
</evidence>